<comment type="caution">
    <text evidence="2">The sequence shown here is derived from an EMBL/GenBank/DDBJ whole genome shotgun (WGS) entry which is preliminary data.</text>
</comment>
<evidence type="ECO:0000256" key="1">
    <source>
        <dbReference type="SAM" id="MobiDB-lite"/>
    </source>
</evidence>
<evidence type="ECO:0000313" key="2">
    <source>
        <dbReference type="EMBL" id="MBL0407389.1"/>
    </source>
</evidence>
<keyword evidence="2" id="KW-0131">Cell cycle</keyword>
<dbReference type="Gene3D" id="1.20.58.760">
    <property type="entry name" value="Peptidase M41"/>
    <property type="match status" value="1"/>
</dbReference>
<dbReference type="GO" id="GO:0004176">
    <property type="term" value="F:ATP-dependent peptidase activity"/>
    <property type="evidence" value="ECO:0007669"/>
    <property type="project" value="InterPro"/>
</dbReference>
<dbReference type="SUPFAM" id="SSF140990">
    <property type="entry name" value="FtsH protease domain-like"/>
    <property type="match status" value="1"/>
</dbReference>
<evidence type="ECO:0000313" key="3">
    <source>
        <dbReference type="Proteomes" id="UP000605848"/>
    </source>
</evidence>
<gene>
    <name evidence="2" type="ORF">JKG68_26065</name>
</gene>
<dbReference type="GO" id="GO:0004222">
    <property type="term" value="F:metalloendopeptidase activity"/>
    <property type="evidence" value="ECO:0007669"/>
    <property type="project" value="InterPro"/>
</dbReference>
<proteinExistence type="predicted"/>
<accession>A0A936ZHY4</accession>
<sequence>KRHELEALAHGLLEYETLTGEEIRNLMDGQPPIRDTGDTLTPVRGSAVPTAGRGRPRESGERLVPRPQS</sequence>
<dbReference type="AlphaFoldDB" id="A0A936ZHY4"/>
<reference evidence="2" key="1">
    <citation type="submission" date="2021-01" db="EMBL/GenBank/DDBJ databases">
        <title>Microvirga sp.</title>
        <authorList>
            <person name="Kim M.K."/>
        </authorList>
    </citation>
    <scope>NUCLEOTIDE SEQUENCE</scope>
    <source>
        <strain evidence="2">5420S-16</strain>
    </source>
</reference>
<feature type="region of interest" description="Disordered" evidence="1">
    <location>
        <begin position="27"/>
        <end position="69"/>
    </location>
</feature>
<dbReference type="Proteomes" id="UP000605848">
    <property type="component" value="Unassembled WGS sequence"/>
</dbReference>
<keyword evidence="2" id="KW-0132">Cell division</keyword>
<feature type="non-terminal residue" evidence="2">
    <location>
        <position position="1"/>
    </location>
</feature>
<feature type="compositionally biased region" description="Basic and acidic residues" evidence="1">
    <location>
        <begin position="55"/>
        <end position="69"/>
    </location>
</feature>
<name>A0A936ZHY4_9HYPH</name>
<dbReference type="GO" id="GO:0005524">
    <property type="term" value="F:ATP binding"/>
    <property type="evidence" value="ECO:0007669"/>
    <property type="project" value="InterPro"/>
</dbReference>
<dbReference type="InterPro" id="IPR037219">
    <property type="entry name" value="Peptidase_M41-like"/>
</dbReference>
<dbReference type="GO" id="GO:0006508">
    <property type="term" value="P:proteolysis"/>
    <property type="evidence" value="ECO:0007669"/>
    <property type="project" value="InterPro"/>
</dbReference>
<dbReference type="GO" id="GO:0051301">
    <property type="term" value="P:cell division"/>
    <property type="evidence" value="ECO:0007669"/>
    <property type="project" value="UniProtKB-KW"/>
</dbReference>
<dbReference type="EMBL" id="JAEQMY010000080">
    <property type="protein sequence ID" value="MBL0407389.1"/>
    <property type="molecule type" value="Genomic_DNA"/>
</dbReference>
<keyword evidence="3" id="KW-1185">Reference proteome</keyword>
<protein>
    <submittedName>
        <fullName evidence="2">Cell division protein FtsH</fullName>
    </submittedName>
</protein>
<organism evidence="2 3">
    <name type="scientific">Microvirga aerilata</name>
    <dbReference type="NCBI Taxonomy" id="670292"/>
    <lineage>
        <taxon>Bacteria</taxon>
        <taxon>Pseudomonadati</taxon>
        <taxon>Pseudomonadota</taxon>
        <taxon>Alphaproteobacteria</taxon>
        <taxon>Hyphomicrobiales</taxon>
        <taxon>Methylobacteriaceae</taxon>
        <taxon>Microvirga</taxon>
    </lineage>
</organism>